<dbReference type="GeneID" id="78456257"/>
<sequence>MIRFGTVSIVNNKKGTVKVTFEDLEIQSEELIVFQGRTTGTKEYKMPVIGEKGLCLIVDNGDSGYYLGSGFSEVNPIPVGADEGKDIKLYKDGTRIEYDEKTSRLYVNCKKSIEIVCPEISIIGDITIDGNINLTKGDIKADGVSLKTHKTSGVKAGSDISGPPE</sequence>
<gene>
    <name evidence="1" type="ORF">NCTC12112_01704</name>
</gene>
<dbReference type="InterPro" id="IPR037026">
    <property type="entry name" value="Vgr_OB-fold_dom_sf"/>
</dbReference>
<dbReference type="NCBIfam" id="TIGR01644">
    <property type="entry name" value="phage_P2_V"/>
    <property type="match status" value="1"/>
</dbReference>
<evidence type="ECO:0000313" key="2">
    <source>
        <dbReference type="Proteomes" id="UP000249008"/>
    </source>
</evidence>
<dbReference type="Gene3D" id="2.40.50.230">
    <property type="entry name" value="Gp5 N-terminal domain"/>
    <property type="match status" value="1"/>
</dbReference>
<dbReference type="InterPro" id="IPR013046">
    <property type="entry name" value="GpV/Gp45"/>
</dbReference>
<dbReference type="EMBL" id="LS483487">
    <property type="protein sequence ID" value="SQJ03941.1"/>
    <property type="molecule type" value="Genomic_DNA"/>
</dbReference>
<proteinExistence type="predicted"/>
<dbReference type="RefSeq" id="WP_005980007.1">
    <property type="nucleotide sequence ID" value="NZ_CABKNW010000004.1"/>
</dbReference>
<dbReference type="Gene3D" id="6.20.150.10">
    <property type="match status" value="1"/>
</dbReference>
<evidence type="ECO:0000313" key="1">
    <source>
        <dbReference type="EMBL" id="SQJ03941.1"/>
    </source>
</evidence>
<dbReference type="AlphaFoldDB" id="A0AAX2JCW0"/>
<dbReference type="InterPro" id="IPR044033">
    <property type="entry name" value="GpV-like_apex"/>
</dbReference>
<reference evidence="1 2" key="1">
    <citation type="submission" date="2018-06" db="EMBL/GenBank/DDBJ databases">
        <authorList>
            <consortium name="Pathogen Informatics"/>
            <person name="Doyle S."/>
        </authorList>
    </citation>
    <scope>NUCLEOTIDE SEQUENCE [LARGE SCALE GENOMIC DNA]</scope>
    <source>
        <strain evidence="1 2">NCTC12112</strain>
    </source>
</reference>
<protein>
    <submittedName>
        <fullName evidence="1">Phage P2 baseplate assembly protein gpV</fullName>
    </submittedName>
</protein>
<accession>A0AAX2JCW0</accession>
<dbReference type="Pfam" id="PF18946">
    <property type="entry name" value="Apex"/>
    <property type="match status" value="1"/>
</dbReference>
<organism evidence="1 2">
    <name type="scientific">Fusobacterium ulcerans</name>
    <dbReference type="NCBI Taxonomy" id="861"/>
    <lineage>
        <taxon>Bacteria</taxon>
        <taxon>Fusobacteriati</taxon>
        <taxon>Fusobacteriota</taxon>
        <taxon>Fusobacteriia</taxon>
        <taxon>Fusobacteriales</taxon>
        <taxon>Fusobacteriaceae</taxon>
        <taxon>Fusobacterium</taxon>
    </lineage>
</organism>
<name>A0AAX2JCW0_9FUSO</name>
<dbReference type="Proteomes" id="UP000249008">
    <property type="component" value="Chromosome 1"/>
</dbReference>
<dbReference type="KEGG" id="ful:C4N20_15625"/>